<dbReference type="OrthoDB" id="10261522at2759"/>
<evidence type="ECO:0000313" key="2">
    <source>
        <dbReference type="EMBL" id="KAF5316096.1"/>
    </source>
</evidence>
<dbReference type="InterPro" id="IPR015797">
    <property type="entry name" value="NUDIX_hydrolase-like_dom_sf"/>
</dbReference>
<gene>
    <name evidence="2" type="ORF">D9619_006456</name>
</gene>
<keyword evidence="3" id="KW-1185">Reference proteome</keyword>
<comment type="caution">
    <text evidence="2">The sequence shown here is derived from an EMBL/GenBank/DDBJ whole genome shotgun (WGS) entry which is preliminary data.</text>
</comment>
<dbReference type="AlphaFoldDB" id="A0A8H5B4G6"/>
<protein>
    <recommendedName>
        <fullName evidence="1">Nudix hydrolase domain-containing protein</fullName>
    </recommendedName>
</protein>
<feature type="domain" description="Nudix hydrolase" evidence="1">
    <location>
        <begin position="224"/>
        <end position="372"/>
    </location>
</feature>
<dbReference type="Proteomes" id="UP000567179">
    <property type="component" value="Unassembled WGS sequence"/>
</dbReference>
<evidence type="ECO:0000313" key="3">
    <source>
        <dbReference type="Proteomes" id="UP000567179"/>
    </source>
</evidence>
<evidence type="ECO:0000259" key="1">
    <source>
        <dbReference type="PROSITE" id="PS51462"/>
    </source>
</evidence>
<dbReference type="SUPFAM" id="SSF55811">
    <property type="entry name" value="Nudix"/>
    <property type="match status" value="1"/>
</dbReference>
<name>A0A8H5B4G6_9AGAR</name>
<dbReference type="InterPro" id="IPR000086">
    <property type="entry name" value="NUDIX_hydrolase_dom"/>
</dbReference>
<dbReference type="InterPro" id="IPR031804">
    <property type="entry name" value="DUF4743"/>
</dbReference>
<organism evidence="2 3">
    <name type="scientific">Psilocybe cf. subviscida</name>
    <dbReference type="NCBI Taxonomy" id="2480587"/>
    <lineage>
        <taxon>Eukaryota</taxon>
        <taxon>Fungi</taxon>
        <taxon>Dikarya</taxon>
        <taxon>Basidiomycota</taxon>
        <taxon>Agaricomycotina</taxon>
        <taxon>Agaricomycetes</taxon>
        <taxon>Agaricomycetidae</taxon>
        <taxon>Agaricales</taxon>
        <taxon>Agaricineae</taxon>
        <taxon>Strophariaceae</taxon>
        <taxon>Psilocybe</taxon>
    </lineage>
</organism>
<dbReference type="PROSITE" id="PS51462">
    <property type="entry name" value="NUDIX"/>
    <property type="match status" value="1"/>
</dbReference>
<proteinExistence type="predicted"/>
<accession>A0A8H5B4G6</accession>
<dbReference type="CDD" id="cd03676">
    <property type="entry name" value="NUDIX_Tnr3_like"/>
    <property type="match status" value="1"/>
</dbReference>
<sequence length="410" mass="46393">MQASTSLRIHLSTTQLYKNLVWARLATQQNISRSYHADSTPVQPLALPRGYHSLLPLVHECNNLILPHHPWHVDLDHKIATRVQNGSFEEEEIVLPFLIAHDEREQPIGFIRPQVASALEDDHQRHLVSGSASPWDLRYSKGQPKILKSIAFAEWVNEGGKFTRTMHMDRIVAEWKKANMFTKILSNWSDEAYPVYTHPPLQVTPGHDPLAFAIERAALPLFGPVNFGALLIAYVQDPVSKQTLLSIPRRASYKRINPGKLDVTVGTGMGLGQTALGTIVHESVEEALLDPEYVQQNIRPVGVLPFPNRSPGGWILPGMYYLFDLPLPPDGSLNPRVNPLHRHVEKFELISAEDVLQQLLEGKYKDTSAMAIIDFLLRHGYVTEETDPRYLEVCRLLKTDIKLPMAWRPH</sequence>
<dbReference type="Gene3D" id="3.90.79.10">
    <property type="entry name" value="Nucleoside Triphosphate Pyrophosphohydrolase"/>
    <property type="match status" value="1"/>
</dbReference>
<dbReference type="EMBL" id="JAACJJ010000042">
    <property type="protein sequence ID" value="KAF5316096.1"/>
    <property type="molecule type" value="Genomic_DNA"/>
</dbReference>
<dbReference type="Pfam" id="PF15916">
    <property type="entry name" value="DUF4743"/>
    <property type="match status" value="1"/>
</dbReference>
<reference evidence="2 3" key="1">
    <citation type="journal article" date="2020" name="ISME J.">
        <title>Uncovering the hidden diversity of litter-decomposition mechanisms in mushroom-forming fungi.</title>
        <authorList>
            <person name="Floudas D."/>
            <person name="Bentzer J."/>
            <person name="Ahren D."/>
            <person name="Johansson T."/>
            <person name="Persson P."/>
            <person name="Tunlid A."/>
        </authorList>
    </citation>
    <scope>NUCLEOTIDE SEQUENCE [LARGE SCALE GENOMIC DNA]</scope>
    <source>
        <strain evidence="2 3">CBS 101986</strain>
    </source>
</reference>